<sequence length="346" mass="37122">MPDADIILEKDWTNVIRDLRLGTEDGALADLRMYNQDGDDVIHLSAVQRPGFDASITAVGEAGLLTLGGAGTAGVLRFLDPDGDEAIEIHAGPKISLSSDQGNTTLSGKLVSTNLITADRVSSGEMAATRGRIRDLDVGGEDGSEDPQPGTVTVHDDQNEVTVEVDGQTGSIRHQGNISALSDARVKHGVEPLDGALETVTQLRGVRYEWDDDIDADLSLDDDSHVGFLAQDVERVFPEAVDEDGKGWMGTVDDAFTPILVEAIKEQQAMLAEQSETIAAQAETIESHEETIESHAETVDAQAERVEAQRETLAAQSRTLDAQADRIETLESRLEALERAVETDAS</sequence>
<gene>
    <name evidence="3" type="ORF">ACFOUR_06725</name>
</gene>
<keyword evidence="1" id="KW-0175">Coiled coil</keyword>
<organism evidence="3 4">
    <name type="scientific">Halovivax cerinus</name>
    <dbReference type="NCBI Taxonomy" id="1487865"/>
    <lineage>
        <taxon>Archaea</taxon>
        <taxon>Methanobacteriati</taxon>
        <taxon>Methanobacteriota</taxon>
        <taxon>Stenosarchaea group</taxon>
        <taxon>Halobacteria</taxon>
        <taxon>Halobacteriales</taxon>
        <taxon>Natrialbaceae</taxon>
        <taxon>Halovivax</taxon>
    </lineage>
</organism>
<dbReference type="Gene3D" id="1.10.10.10">
    <property type="entry name" value="Winged helix-like DNA-binding domain superfamily/Winged helix DNA-binding domain"/>
    <property type="match status" value="1"/>
</dbReference>
<name>A0ABD5NMH0_9EURY</name>
<comment type="caution">
    <text evidence="3">The sequence shown here is derived from an EMBL/GenBank/DDBJ whole genome shotgun (WGS) entry which is preliminary data.</text>
</comment>
<dbReference type="AlphaFoldDB" id="A0ABD5NMH0"/>
<keyword evidence="4" id="KW-1185">Reference proteome</keyword>
<protein>
    <submittedName>
        <fullName evidence="3">Tail fiber domain-containing protein</fullName>
    </submittedName>
</protein>
<dbReference type="Proteomes" id="UP001595846">
    <property type="component" value="Unassembled WGS sequence"/>
</dbReference>
<reference evidence="3 4" key="1">
    <citation type="journal article" date="2019" name="Int. J. Syst. Evol. Microbiol.">
        <title>The Global Catalogue of Microorganisms (GCM) 10K type strain sequencing project: providing services to taxonomists for standard genome sequencing and annotation.</title>
        <authorList>
            <consortium name="The Broad Institute Genomics Platform"/>
            <consortium name="The Broad Institute Genome Sequencing Center for Infectious Disease"/>
            <person name="Wu L."/>
            <person name="Ma J."/>
        </authorList>
    </citation>
    <scope>NUCLEOTIDE SEQUENCE [LARGE SCALE GENOMIC DNA]</scope>
    <source>
        <strain evidence="3 4">IBRC-M 10256</strain>
    </source>
</reference>
<dbReference type="InterPro" id="IPR030392">
    <property type="entry name" value="S74_ICA"/>
</dbReference>
<dbReference type="PROSITE" id="PS51688">
    <property type="entry name" value="ICA"/>
    <property type="match status" value="1"/>
</dbReference>
<evidence type="ECO:0000313" key="3">
    <source>
        <dbReference type="EMBL" id="MFC3958065.1"/>
    </source>
</evidence>
<evidence type="ECO:0000256" key="1">
    <source>
        <dbReference type="SAM" id="Coils"/>
    </source>
</evidence>
<dbReference type="GeneID" id="73903448"/>
<dbReference type="RefSeq" id="WP_256530751.1">
    <property type="nucleotide sequence ID" value="NZ_CP101824.1"/>
</dbReference>
<accession>A0ABD5NMH0</accession>
<feature type="coiled-coil region" evidence="1">
    <location>
        <begin position="271"/>
        <end position="340"/>
    </location>
</feature>
<proteinExistence type="predicted"/>
<dbReference type="Pfam" id="PF13884">
    <property type="entry name" value="Peptidase_S74"/>
    <property type="match status" value="1"/>
</dbReference>
<feature type="domain" description="Peptidase S74" evidence="2">
    <location>
        <begin position="182"/>
        <end position="278"/>
    </location>
</feature>
<evidence type="ECO:0000313" key="4">
    <source>
        <dbReference type="Proteomes" id="UP001595846"/>
    </source>
</evidence>
<dbReference type="EMBL" id="JBHSAQ010000002">
    <property type="protein sequence ID" value="MFC3958065.1"/>
    <property type="molecule type" value="Genomic_DNA"/>
</dbReference>
<evidence type="ECO:0000259" key="2">
    <source>
        <dbReference type="PROSITE" id="PS51688"/>
    </source>
</evidence>
<dbReference type="InterPro" id="IPR036388">
    <property type="entry name" value="WH-like_DNA-bd_sf"/>
</dbReference>